<evidence type="ECO:0000256" key="14">
    <source>
        <dbReference type="ARBA" id="ARBA00041712"/>
    </source>
</evidence>
<name>A0A9D3V4P8_9ROSI</name>
<keyword evidence="7 16" id="KW-0479">Metal-binding</keyword>
<dbReference type="PANTHER" id="PTHR10468:SF0">
    <property type="entry name" value="ALPHA-1,3-MANNOSYL-GLYCOPROTEIN 2-BETA-N-ACETYLGLUCOSAMINYLTRANSFERASE"/>
    <property type="match status" value="1"/>
</dbReference>
<evidence type="ECO:0000256" key="1">
    <source>
        <dbReference type="ARBA" id="ARBA00004323"/>
    </source>
</evidence>
<keyword evidence="10 16" id="KW-0333">Golgi apparatus</keyword>
<dbReference type="Gene3D" id="3.10.180.20">
    <property type="entry name" value="N-Acetylglucosaminyltransferase I, Domain 2"/>
    <property type="match status" value="1"/>
</dbReference>
<dbReference type="SUPFAM" id="SSF53448">
    <property type="entry name" value="Nucleotide-diphospho-sugar transferases"/>
    <property type="match status" value="1"/>
</dbReference>
<protein>
    <recommendedName>
        <fullName evidence="13 16">Alpha-1,3-mannosyl-glycoprotein 2-beta-N-acetylglucosaminyltransferase</fullName>
        <shortName evidence="16">GNT-I</shortName>
        <shortName evidence="16">GlcNAc-T I</shortName>
        <ecNumber evidence="13 16">2.4.1.101</ecNumber>
    </recommendedName>
    <alternativeName>
        <fullName evidence="14 16">N-glycosyl-oligosaccharide-glycoprotein N-acetylglucosaminyltransferase I</fullName>
    </alternativeName>
</protein>
<dbReference type="GO" id="GO:0003827">
    <property type="term" value="F:alpha-1,3-mannosylglycoprotein 2-beta-N-acetylglucosaminyltransferase activity"/>
    <property type="evidence" value="ECO:0007669"/>
    <property type="project" value="UniProtKB-UniRule"/>
</dbReference>
<evidence type="ECO:0000256" key="6">
    <source>
        <dbReference type="ARBA" id="ARBA00022692"/>
    </source>
</evidence>
<comment type="cofactor">
    <cofactor evidence="16">
        <name>Mn(2+)</name>
        <dbReference type="ChEBI" id="CHEBI:29035"/>
    </cofactor>
    <text evidence="16">The cofactor is mostly bound to the substrate.</text>
</comment>
<dbReference type="EC" id="2.4.1.101" evidence="13 16"/>
<keyword evidence="18" id="KW-1185">Reference proteome</keyword>
<evidence type="ECO:0000256" key="7">
    <source>
        <dbReference type="ARBA" id="ARBA00022723"/>
    </source>
</evidence>
<dbReference type="GO" id="GO:0000139">
    <property type="term" value="C:Golgi membrane"/>
    <property type="evidence" value="ECO:0007669"/>
    <property type="project" value="UniProtKB-SubCell"/>
</dbReference>
<evidence type="ECO:0000256" key="10">
    <source>
        <dbReference type="ARBA" id="ARBA00023034"/>
    </source>
</evidence>
<evidence type="ECO:0000256" key="15">
    <source>
        <dbReference type="ARBA" id="ARBA00049421"/>
    </source>
</evidence>
<comment type="pathway">
    <text evidence="2 16">Protein modification; protein glycosylation.</text>
</comment>
<dbReference type="InterPro" id="IPR004139">
    <property type="entry name" value="Glyco_trans_13"/>
</dbReference>
<comment type="subcellular location">
    <subcellularLocation>
        <location evidence="1 16">Golgi apparatus membrane</location>
        <topology evidence="1 16">Single-pass type II membrane protein</topology>
    </subcellularLocation>
</comment>
<comment type="function">
    <text evidence="16">Initiates complex N-linked carbohydrate formation. Essential for the conversion of high-mannose to hybrid and complex N-glycans.</text>
</comment>
<sequence length="445" mass="52105">MAKLSCDFRYLLIPAAFVFIYIQMRLFTTQSEYADRMAEAVDAEHHCTSQMRLLIDQISMQQEQIVALEEGKKRKDQECAQLKTLVNDLEKKALQRVIDKTQVPVAAVVIMACNRADYLERTVASVLKYQSSVASKYPLFVSQDGSDPRVKTKALSYKELTYMQHIDYEPVHTDRPGELIAYYKIARHYKWALDELFYKHNFDRVIILEDDMEIAPDFFDYFEAAAALLDKDKSIMAVSSWNDNGQKQFVYDPYALYRSDFFPGLGWMLTRSVWNELSPKWPKAYWDDWLRLKENHKGRHFLRPEVCRTYNFGEHGSSMGQFFEKYLAPIKMNDVKVDWKSLDLSYLTEDKYAQYFADILKPAKPVPGTDPALMASNIEGDIRIQYRDQSDFEYIARQFGVFEEWKVNYSSDNWGIFLFFICENAEEFLMVIAEKCLHYGTCHCS</sequence>
<keyword evidence="5" id="KW-0808">Transferase</keyword>
<comment type="caution">
    <text evidence="17">The sequence shown here is derived from an EMBL/GenBank/DDBJ whole genome shotgun (WGS) entry which is preliminary data.</text>
</comment>
<proteinExistence type="inferred from homology"/>
<comment type="catalytic activity">
    <reaction evidence="15 16">
        <text>N(4)-(alpha-D-Man-(1-&gt;3)-[alpha-D-Man-(1-&gt;3)-[alpha-D-Man-(1-&gt;6)]-alpha-D-Man-(1-&gt;6)]-beta-D-Man-(1-&gt;4)-beta-D-GlcNAc-(1-&gt;4)-beta-D-GlcNAc)-L-asparaginyl-[protein] (N-glucan mannose isomer 5A1,2) + UDP-N-acetyl-alpha-D-glucosamine = N(4)-{beta-D-GlcNAc-(1-&gt;2)-alpha-D-Man-(1-&gt;3)-[alpha-D-Man-(1-&gt;3)-[alpha-D-Man-(1-&gt;6)]-alpha-D-Man-(1-&gt;6)]-beta-D-Man-(1-&gt;4)-beta-D-GlcNAc-(1-&gt;4)-beta-D-GlcNAc}-L-asparaginyl-[protein] + UDP + H(+)</text>
        <dbReference type="Rhea" id="RHEA:11456"/>
        <dbReference type="Rhea" id="RHEA-COMP:14367"/>
        <dbReference type="Rhea" id="RHEA-COMP:14368"/>
        <dbReference type="ChEBI" id="CHEBI:15378"/>
        <dbReference type="ChEBI" id="CHEBI:57705"/>
        <dbReference type="ChEBI" id="CHEBI:58223"/>
        <dbReference type="ChEBI" id="CHEBI:59087"/>
        <dbReference type="ChEBI" id="CHEBI:60625"/>
        <dbReference type="EC" id="2.4.1.101"/>
    </reaction>
</comment>
<evidence type="ECO:0000256" key="9">
    <source>
        <dbReference type="ARBA" id="ARBA00022989"/>
    </source>
</evidence>
<dbReference type="Pfam" id="PF03071">
    <property type="entry name" value="GNT-I"/>
    <property type="match status" value="1"/>
</dbReference>
<dbReference type="InterPro" id="IPR052261">
    <property type="entry name" value="Glycosyltransferase_13"/>
</dbReference>
<dbReference type="FunFam" id="3.90.550.10:FF:000090">
    <property type="entry name" value="Alpha-1,3-mannosyl-glycoprotein 2-beta-N-acetylglucosaminyltransferase"/>
    <property type="match status" value="1"/>
</dbReference>
<gene>
    <name evidence="17" type="ORF">J1N35_024473</name>
</gene>
<dbReference type="Proteomes" id="UP000828251">
    <property type="component" value="Unassembled WGS sequence"/>
</dbReference>
<evidence type="ECO:0000256" key="13">
    <source>
        <dbReference type="ARBA" id="ARBA00038949"/>
    </source>
</evidence>
<keyword evidence="11" id="KW-0472">Membrane</keyword>
<reference evidence="17 18" key="1">
    <citation type="journal article" date="2021" name="Plant Biotechnol. J.">
        <title>Multi-omics assisted identification of the key and species-specific regulatory components of drought-tolerant mechanisms in Gossypium stocksii.</title>
        <authorList>
            <person name="Yu D."/>
            <person name="Ke L."/>
            <person name="Zhang D."/>
            <person name="Wu Y."/>
            <person name="Sun Y."/>
            <person name="Mei J."/>
            <person name="Sun J."/>
            <person name="Sun Y."/>
        </authorList>
    </citation>
    <scope>NUCLEOTIDE SEQUENCE [LARGE SCALE GENOMIC DNA]</scope>
    <source>
        <strain evidence="18">cv. E1</strain>
        <tissue evidence="17">Leaf</tissue>
    </source>
</reference>
<dbReference type="GO" id="GO:0030145">
    <property type="term" value="F:manganese ion binding"/>
    <property type="evidence" value="ECO:0007669"/>
    <property type="project" value="UniProtKB-UniRule"/>
</dbReference>
<evidence type="ECO:0000313" key="17">
    <source>
        <dbReference type="EMBL" id="KAH1072145.1"/>
    </source>
</evidence>
<keyword evidence="4 16" id="KW-0328">Glycosyltransferase</keyword>
<evidence type="ECO:0000313" key="18">
    <source>
        <dbReference type="Proteomes" id="UP000828251"/>
    </source>
</evidence>
<dbReference type="InterPro" id="IPR029044">
    <property type="entry name" value="Nucleotide-diphossugar_trans"/>
</dbReference>
<organism evidence="17 18">
    <name type="scientific">Gossypium stocksii</name>
    <dbReference type="NCBI Taxonomy" id="47602"/>
    <lineage>
        <taxon>Eukaryota</taxon>
        <taxon>Viridiplantae</taxon>
        <taxon>Streptophyta</taxon>
        <taxon>Embryophyta</taxon>
        <taxon>Tracheophyta</taxon>
        <taxon>Spermatophyta</taxon>
        <taxon>Magnoliopsida</taxon>
        <taxon>eudicotyledons</taxon>
        <taxon>Gunneridae</taxon>
        <taxon>Pentapetalae</taxon>
        <taxon>rosids</taxon>
        <taxon>malvids</taxon>
        <taxon>Malvales</taxon>
        <taxon>Malvaceae</taxon>
        <taxon>Malvoideae</taxon>
        <taxon>Gossypium</taxon>
    </lineage>
</organism>
<dbReference type="Gene3D" id="3.90.550.10">
    <property type="entry name" value="Spore Coat Polysaccharide Biosynthesis Protein SpsA, Chain A"/>
    <property type="match status" value="1"/>
</dbReference>
<comment type="similarity">
    <text evidence="3 16">Belongs to the glycosyltransferase 13 family.</text>
</comment>
<evidence type="ECO:0000256" key="11">
    <source>
        <dbReference type="ARBA" id="ARBA00023136"/>
    </source>
</evidence>
<evidence type="ECO:0000256" key="8">
    <source>
        <dbReference type="ARBA" id="ARBA00022968"/>
    </source>
</evidence>
<keyword evidence="8 16" id="KW-0735">Signal-anchor</keyword>
<keyword evidence="6" id="KW-0812">Transmembrane</keyword>
<evidence type="ECO:0000256" key="5">
    <source>
        <dbReference type="ARBA" id="ARBA00022679"/>
    </source>
</evidence>
<accession>A0A9D3V4P8</accession>
<evidence type="ECO:0000256" key="16">
    <source>
        <dbReference type="RuleBase" id="RU368119"/>
    </source>
</evidence>
<keyword evidence="12 16" id="KW-0464">Manganese</keyword>
<evidence type="ECO:0000256" key="4">
    <source>
        <dbReference type="ARBA" id="ARBA00022676"/>
    </source>
</evidence>
<evidence type="ECO:0000256" key="2">
    <source>
        <dbReference type="ARBA" id="ARBA00004922"/>
    </source>
</evidence>
<evidence type="ECO:0000256" key="12">
    <source>
        <dbReference type="ARBA" id="ARBA00023211"/>
    </source>
</evidence>
<dbReference type="EMBL" id="JAIQCV010000008">
    <property type="protein sequence ID" value="KAH1072145.1"/>
    <property type="molecule type" value="Genomic_DNA"/>
</dbReference>
<dbReference type="PANTHER" id="PTHR10468">
    <property type="entry name" value="PROTEIN O-LINKED-MANNOSE BETA-1,2-N-ACETYLGLUCOSAMINYLTRANSFERASE 1/ALPHA-1,3-MANNOSYL-GLYCOPROTEIN 2-BETA-N-ACETYLGLUCOSAMINYLTRANSFERASE"/>
    <property type="match status" value="1"/>
</dbReference>
<dbReference type="AlphaFoldDB" id="A0A9D3V4P8"/>
<keyword evidence="9" id="KW-1133">Transmembrane helix</keyword>
<evidence type="ECO:0000256" key="3">
    <source>
        <dbReference type="ARBA" id="ARBA00006492"/>
    </source>
</evidence>
<dbReference type="OrthoDB" id="440755at2759"/>